<dbReference type="OrthoDB" id="5979581at2759"/>
<keyword evidence="2" id="KW-1185">Reference proteome</keyword>
<gene>
    <name evidence="1" type="ORF">CERZMDRAFT_99372</name>
</gene>
<proteinExistence type="predicted"/>
<dbReference type="Gene3D" id="1.10.510.10">
    <property type="entry name" value="Transferase(Phosphotransferase) domain 1"/>
    <property type="match status" value="1"/>
</dbReference>
<dbReference type="EMBL" id="ML992681">
    <property type="protein sequence ID" value="KAF2210308.1"/>
    <property type="molecule type" value="Genomic_DNA"/>
</dbReference>
<dbReference type="InterPro" id="IPR011009">
    <property type="entry name" value="Kinase-like_dom_sf"/>
</dbReference>
<evidence type="ECO:0008006" key="3">
    <source>
        <dbReference type="Google" id="ProtNLM"/>
    </source>
</evidence>
<name>A0A6A6FA88_9PEZI</name>
<dbReference type="Proteomes" id="UP000799539">
    <property type="component" value="Unassembled WGS sequence"/>
</dbReference>
<reference evidence="1" key="1">
    <citation type="journal article" date="2020" name="Stud. Mycol.">
        <title>101 Dothideomycetes genomes: a test case for predicting lifestyles and emergence of pathogens.</title>
        <authorList>
            <person name="Haridas S."/>
            <person name="Albert R."/>
            <person name="Binder M."/>
            <person name="Bloem J."/>
            <person name="Labutti K."/>
            <person name="Salamov A."/>
            <person name="Andreopoulos B."/>
            <person name="Baker S."/>
            <person name="Barry K."/>
            <person name="Bills G."/>
            <person name="Bluhm B."/>
            <person name="Cannon C."/>
            <person name="Castanera R."/>
            <person name="Culley D."/>
            <person name="Daum C."/>
            <person name="Ezra D."/>
            <person name="Gonzalez J."/>
            <person name="Henrissat B."/>
            <person name="Kuo A."/>
            <person name="Liang C."/>
            <person name="Lipzen A."/>
            <person name="Lutzoni F."/>
            <person name="Magnuson J."/>
            <person name="Mondo S."/>
            <person name="Nolan M."/>
            <person name="Ohm R."/>
            <person name="Pangilinan J."/>
            <person name="Park H.-J."/>
            <person name="Ramirez L."/>
            <person name="Alfaro M."/>
            <person name="Sun H."/>
            <person name="Tritt A."/>
            <person name="Yoshinaga Y."/>
            <person name="Zwiers L.-H."/>
            <person name="Turgeon B."/>
            <person name="Goodwin S."/>
            <person name="Spatafora J."/>
            <person name="Crous P."/>
            <person name="Grigoriev I."/>
        </authorList>
    </citation>
    <scope>NUCLEOTIDE SEQUENCE</scope>
    <source>
        <strain evidence="1">SCOH1-5</strain>
    </source>
</reference>
<accession>A0A6A6FA88</accession>
<evidence type="ECO:0000313" key="2">
    <source>
        <dbReference type="Proteomes" id="UP000799539"/>
    </source>
</evidence>
<dbReference type="SUPFAM" id="SSF56112">
    <property type="entry name" value="Protein kinase-like (PK-like)"/>
    <property type="match status" value="1"/>
</dbReference>
<dbReference type="AlphaFoldDB" id="A0A6A6FA88"/>
<evidence type="ECO:0000313" key="1">
    <source>
        <dbReference type="EMBL" id="KAF2210308.1"/>
    </source>
</evidence>
<sequence length="108" mass="12406">MAADGHLNDEVHFAQMISLLGPPPKPFLERSIQCRKYWDSEGPWIAATPIPNQTLESGEMRLTGKDRALLLALIRKILRWLPEERPTAQDLFEDEFIIQFMSQGELET</sequence>
<organism evidence="1 2">
    <name type="scientific">Cercospora zeae-maydis SCOH1-5</name>
    <dbReference type="NCBI Taxonomy" id="717836"/>
    <lineage>
        <taxon>Eukaryota</taxon>
        <taxon>Fungi</taxon>
        <taxon>Dikarya</taxon>
        <taxon>Ascomycota</taxon>
        <taxon>Pezizomycotina</taxon>
        <taxon>Dothideomycetes</taxon>
        <taxon>Dothideomycetidae</taxon>
        <taxon>Mycosphaerellales</taxon>
        <taxon>Mycosphaerellaceae</taxon>
        <taxon>Cercospora</taxon>
    </lineage>
</organism>
<protein>
    <recommendedName>
        <fullName evidence="3">Protein kinase domain-containing protein</fullName>
    </recommendedName>
</protein>